<keyword evidence="4" id="KW-1185">Reference proteome</keyword>
<feature type="domain" description="M23ase beta-sheet core" evidence="2">
    <location>
        <begin position="177"/>
        <end position="270"/>
    </location>
</feature>
<evidence type="ECO:0000313" key="3">
    <source>
        <dbReference type="EMBL" id="OSQ39590.1"/>
    </source>
</evidence>
<proteinExistence type="predicted"/>
<reference evidence="3 4" key="1">
    <citation type="submission" date="2014-03" db="EMBL/GenBank/DDBJ databases">
        <title>The draft genome sequence of Thalassospira mesophila JCM 18969.</title>
        <authorList>
            <person name="Lai Q."/>
            <person name="Shao Z."/>
        </authorList>
    </citation>
    <scope>NUCLEOTIDE SEQUENCE [LARGE SCALE GENOMIC DNA]</scope>
    <source>
        <strain evidence="3 4">JCM 18969</strain>
    </source>
</reference>
<dbReference type="InterPro" id="IPR011055">
    <property type="entry name" value="Dup_hybrid_motif"/>
</dbReference>
<dbReference type="Pfam" id="PF01551">
    <property type="entry name" value="Peptidase_M23"/>
    <property type="match status" value="1"/>
</dbReference>
<dbReference type="RefSeq" id="WP_085580533.1">
    <property type="nucleotide sequence ID" value="NZ_JFKA01000002.1"/>
</dbReference>
<dbReference type="Gene3D" id="2.70.70.10">
    <property type="entry name" value="Glucose Permease (Domain IIA)"/>
    <property type="match status" value="1"/>
</dbReference>
<dbReference type="GO" id="GO:0004222">
    <property type="term" value="F:metalloendopeptidase activity"/>
    <property type="evidence" value="ECO:0007669"/>
    <property type="project" value="TreeGrafter"/>
</dbReference>
<sequence>MRLGMKLALVATFVAGVSGVFGFAMPSQAAEPVFKGVFSQGGIVFGQTTADTTVMLDGEKIDTIAPDGNFALGFERDYQGPATLTLTHKDGSTEQFTYPIKHREFNIQRIDGLPPKMVTPDPAVMDRIKDDSRQAREARTERFTTEYYKSGFVWPATGRISGVYGSQRILNGQPRAAHWGVDVAVPMGTPVVAPADGVVTLAHPDMYFSGATLFIDHGLGVVSAFLHLSKIDVKVGDVVHQGDVVAHSGASGRATGPHLDWRVNVGPTRIDAALLVPPMEQVLAGAKK</sequence>
<gene>
    <name evidence="3" type="ORF">TMES_06170</name>
</gene>
<name>A0A1Y2L279_9PROT</name>
<keyword evidence="1" id="KW-0732">Signal</keyword>
<dbReference type="AlphaFoldDB" id="A0A1Y2L279"/>
<dbReference type="InterPro" id="IPR050570">
    <property type="entry name" value="Cell_wall_metabolism_enzyme"/>
</dbReference>
<protein>
    <submittedName>
        <fullName evidence="3">Peptidase M23</fullName>
    </submittedName>
</protein>
<evidence type="ECO:0000256" key="1">
    <source>
        <dbReference type="SAM" id="SignalP"/>
    </source>
</evidence>
<dbReference type="FunFam" id="2.70.70.10:FF:000019">
    <property type="entry name" value="M23 family peptidase"/>
    <property type="match status" value="1"/>
</dbReference>
<dbReference type="InterPro" id="IPR016047">
    <property type="entry name" value="M23ase_b-sheet_dom"/>
</dbReference>
<dbReference type="CDD" id="cd12797">
    <property type="entry name" value="M23_peptidase"/>
    <property type="match status" value="1"/>
</dbReference>
<dbReference type="OrthoDB" id="9815245at2"/>
<dbReference type="SUPFAM" id="SSF51261">
    <property type="entry name" value="Duplicated hybrid motif"/>
    <property type="match status" value="1"/>
</dbReference>
<evidence type="ECO:0000259" key="2">
    <source>
        <dbReference type="Pfam" id="PF01551"/>
    </source>
</evidence>
<organism evidence="3 4">
    <name type="scientific">Thalassospira mesophila</name>
    <dbReference type="NCBI Taxonomy" id="1293891"/>
    <lineage>
        <taxon>Bacteria</taxon>
        <taxon>Pseudomonadati</taxon>
        <taxon>Pseudomonadota</taxon>
        <taxon>Alphaproteobacteria</taxon>
        <taxon>Rhodospirillales</taxon>
        <taxon>Thalassospiraceae</taxon>
        <taxon>Thalassospira</taxon>
    </lineage>
</organism>
<dbReference type="Proteomes" id="UP000193391">
    <property type="component" value="Unassembled WGS sequence"/>
</dbReference>
<accession>A0A1Y2L279</accession>
<dbReference type="STRING" id="1293891.TMES_06170"/>
<feature type="signal peptide" evidence="1">
    <location>
        <begin position="1"/>
        <end position="29"/>
    </location>
</feature>
<dbReference type="EMBL" id="JFKA01000002">
    <property type="protein sequence ID" value="OSQ39590.1"/>
    <property type="molecule type" value="Genomic_DNA"/>
</dbReference>
<evidence type="ECO:0000313" key="4">
    <source>
        <dbReference type="Proteomes" id="UP000193391"/>
    </source>
</evidence>
<dbReference type="PANTHER" id="PTHR21666:SF285">
    <property type="entry name" value="M23 FAMILY METALLOPEPTIDASE"/>
    <property type="match status" value="1"/>
</dbReference>
<comment type="caution">
    <text evidence="3">The sequence shown here is derived from an EMBL/GenBank/DDBJ whole genome shotgun (WGS) entry which is preliminary data.</text>
</comment>
<feature type="chain" id="PRO_5013028313" evidence="1">
    <location>
        <begin position="30"/>
        <end position="288"/>
    </location>
</feature>
<dbReference type="PANTHER" id="PTHR21666">
    <property type="entry name" value="PEPTIDASE-RELATED"/>
    <property type="match status" value="1"/>
</dbReference>